<dbReference type="CDD" id="cd01646">
    <property type="entry name" value="RT_Bac_retron_I"/>
    <property type="match status" value="1"/>
</dbReference>
<keyword evidence="3" id="KW-1185">Reference proteome</keyword>
<gene>
    <name evidence="2" type="ordered locus">Fluta_2140</name>
</gene>
<dbReference type="HOGENOM" id="CLU_287551_0_0_10"/>
<dbReference type="InterPro" id="IPR043502">
    <property type="entry name" value="DNA/RNA_pol_sf"/>
</dbReference>
<evidence type="ECO:0000313" key="3">
    <source>
        <dbReference type="Proteomes" id="UP000007463"/>
    </source>
</evidence>
<dbReference type="SUPFAM" id="SSF56672">
    <property type="entry name" value="DNA/RNA polymerases"/>
    <property type="match status" value="1"/>
</dbReference>
<reference evidence="2 3" key="1">
    <citation type="journal article" date="2011" name="Stand. Genomic Sci.">
        <title>Complete genome sequence of the gliding freshwater bacterium Fluviicola taffensis type strain (RW262).</title>
        <authorList>
            <person name="Woyke T."/>
            <person name="Chertkov O."/>
            <person name="Lapidus A."/>
            <person name="Nolan M."/>
            <person name="Lucas S."/>
            <person name="Del Rio T.G."/>
            <person name="Tice H."/>
            <person name="Cheng J.F."/>
            <person name="Tapia R."/>
            <person name="Han C."/>
            <person name="Goodwin L."/>
            <person name="Pitluck S."/>
            <person name="Liolios K."/>
            <person name="Pagani I."/>
            <person name="Ivanova N."/>
            <person name="Huntemann M."/>
            <person name="Mavromatis K."/>
            <person name="Mikhailova N."/>
            <person name="Pati A."/>
            <person name="Chen A."/>
            <person name="Palaniappan K."/>
            <person name="Land M."/>
            <person name="Hauser L."/>
            <person name="Brambilla E.M."/>
            <person name="Rohde M."/>
            <person name="Mwirichia R."/>
            <person name="Sikorski J."/>
            <person name="Tindall B.J."/>
            <person name="Goker M."/>
            <person name="Bristow J."/>
            <person name="Eisen J.A."/>
            <person name="Markowitz V."/>
            <person name="Hugenholtz P."/>
            <person name="Klenk H.P."/>
            <person name="Kyrpides N.C."/>
        </authorList>
    </citation>
    <scope>NUCLEOTIDE SEQUENCE [LARGE SCALE GENOMIC DNA]</scope>
    <source>
        <strain evidence="3">DSM 16823 / RW262 / RW262</strain>
    </source>
</reference>
<proteinExistence type="predicted"/>
<name>F2I9W8_FLUTR</name>
<dbReference type="PROSITE" id="PS50878">
    <property type="entry name" value="RT_POL"/>
    <property type="match status" value="1"/>
</dbReference>
<dbReference type="Proteomes" id="UP000007463">
    <property type="component" value="Chromosome"/>
</dbReference>
<evidence type="ECO:0000259" key="1">
    <source>
        <dbReference type="PROSITE" id="PS50878"/>
    </source>
</evidence>
<reference evidence="3" key="2">
    <citation type="submission" date="2011-02" db="EMBL/GenBank/DDBJ databases">
        <title>The complete genome of Fluviicola taffensis DSM 16823.</title>
        <authorList>
            <consortium name="US DOE Joint Genome Institute (JGI-PGF)"/>
            <person name="Lucas S."/>
            <person name="Copeland A."/>
            <person name="Lapidus A."/>
            <person name="Bruce D."/>
            <person name="Goodwin L."/>
            <person name="Pitluck S."/>
            <person name="Kyrpides N."/>
            <person name="Mavromatis K."/>
            <person name="Ivanova N."/>
            <person name="Mikhailova N."/>
            <person name="Pagani I."/>
            <person name="Chertkov O."/>
            <person name="Detter J.C."/>
            <person name="Han C."/>
            <person name="Tapia R."/>
            <person name="Land M."/>
            <person name="Hauser L."/>
            <person name="Markowitz V."/>
            <person name="Cheng J.-F."/>
            <person name="Hugenholtz P."/>
            <person name="Woyke T."/>
            <person name="Wu D."/>
            <person name="Tindall B."/>
            <person name="Pomrenke H.G."/>
            <person name="Brambilla E."/>
            <person name="Klenk H.-P."/>
            <person name="Eisen J.A."/>
        </authorList>
    </citation>
    <scope>NUCLEOTIDE SEQUENCE [LARGE SCALE GENOMIC DNA]</scope>
    <source>
        <strain evidence="3">DSM 16823 / RW262 / RW262</strain>
    </source>
</reference>
<dbReference type="AlphaFoldDB" id="F2I9W8"/>
<dbReference type="STRING" id="755732.Fluta_2140"/>
<organism evidence="2 3">
    <name type="scientific">Fluviicola taffensis (strain DSM 16823 / NCIMB 13979 / RW262)</name>
    <dbReference type="NCBI Taxonomy" id="755732"/>
    <lineage>
        <taxon>Bacteria</taxon>
        <taxon>Pseudomonadati</taxon>
        <taxon>Bacteroidota</taxon>
        <taxon>Flavobacteriia</taxon>
        <taxon>Flavobacteriales</taxon>
        <taxon>Crocinitomicaceae</taxon>
        <taxon>Fluviicola</taxon>
    </lineage>
</organism>
<sequence>MSMNTLDQIAETKNLTWAWEKAKSFYQPGDIWFDELEVAQFEINLKEELRSIQESLLNGSYNLNPILPVAFPKKKDDDGPRTRQTFWIKVRDQVTWLAVVNIIGKELDYLMPFWSYGNRLYISTFYEWDAASKKRELNFGYYRNTTKNTYRKWSQSWPLYRRHINLTSKFLSGNGAISEELDENEIEMLEVNKKLDNTHPLKVNYIESSYWTDNLSGQLFWAGVDLEKFYPNLNNAIIESNIREYLPNQEEKLYDLISNLLAFEIDTVGWTDEELKKISAQSGEFNHLPTGLFVAGFLSNVALLKIDKIINDKLNTQKNIAHFRYVDDHVILATSFEDLTKWLEEYRQIIEGEELGTNFNVTKTEPIELGKYLEASEDQKKDGKLYQSAVEAAKLDPDFPSPLMTQTLAKVSKIASTEFHLLGPDEEKSLIADIEHLLVTEFPDQELRRDTRVAFAARMLSSLVPQLTFNIEAYYGLQSKLVNLSIELEKSKKKKEDTSVIKSEIKLTNELIKKEQIVLDTNEQKISDRTIKLLLKAIRENHQKVRLWSRILEFLSKSGSLRINKVLKEIEDLKGGGETNNLSITFIHSLTLQVITQLLLKAFRIVTSKNSSYKQLKRSKGFMQDILKDSLFKYFDGSITEKSKTYEKNSLDLFKFCSGTILYLLEEDKKGLIQKYNLINWDDPNRFCRNTNYDFSVWIWWLYNQLPYEENKEPYLWKNVVPLLNPSKINDQVLIQLFPKNLNIELLKGIDENKSSFEKNEGWLFDVYQGLVHEGASTEYDILAKIRRKTVPLKDYITLYDWIEWLQQREVEVNQESKEHIIFDPRVGEWMALEVIKQIAVALKEKFETIDIFDFSQKADYSRNIHPNNFKLDRDWIDKPSTRTEPLTWETLRLMVRKKQITLRAKDDLIYDNRFIAYDTDNFMPFISNRRNESIINSLGSLLICLLSKNNDLPNRWNPLGHQQNWLSLAKVKLKNVPISSVTRDIIDGCFSKRNQETAMIRYLETKKGHSFVDDTSLDPPYFVDIQAFIKYIDFSQLELEKQQLSVSNHQPRQLIPIHLKQMNRDNYQELIEE</sequence>
<dbReference type="EMBL" id="CP002542">
    <property type="protein sequence ID" value="AEA44126.1"/>
    <property type="molecule type" value="Genomic_DNA"/>
</dbReference>
<evidence type="ECO:0000313" key="2">
    <source>
        <dbReference type="EMBL" id="AEA44126.1"/>
    </source>
</evidence>
<accession>F2I9W8</accession>
<protein>
    <recommendedName>
        <fullName evidence="1">Reverse transcriptase domain-containing protein</fullName>
    </recommendedName>
</protein>
<dbReference type="KEGG" id="fte:Fluta_2140"/>
<dbReference type="InterPro" id="IPR000477">
    <property type="entry name" value="RT_dom"/>
</dbReference>
<dbReference type="eggNOG" id="COG3344">
    <property type="taxonomic scope" value="Bacteria"/>
</dbReference>
<feature type="domain" description="Reverse transcriptase" evidence="1">
    <location>
        <begin position="131"/>
        <end position="377"/>
    </location>
</feature>